<evidence type="ECO:0000256" key="7">
    <source>
        <dbReference type="ARBA" id="ARBA00022833"/>
    </source>
</evidence>
<evidence type="ECO:0000256" key="2">
    <source>
        <dbReference type="ARBA" id="ARBA00022438"/>
    </source>
</evidence>
<proteinExistence type="inferred from homology"/>
<dbReference type="Gene3D" id="3.40.630.10">
    <property type="entry name" value="Zn peptidases"/>
    <property type="match status" value="1"/>
</dbReference>
<reference evidence="11 12" key="1">
    <citation type="submission" date="2024-08" db="EMBL/GenBank/DDBJ databases">
        <authorList>
            <person name="Cucini C."/>
            <person name="Frati F."/>
        </authorList>
    </citation>
    <scope>NUCLEOTIDE SEQUENCE [LARGE SCALE GENOMIC DNA]</scope>
</reference>
<evidence type="ECO:0000259" key="10">
    <source>
        <dbReference type="Pfam" id="PF04389"/>
    </source>
</evidence>
<comment type="caution">
    <text evidence="11">The sequence shown here is derived from an EMBL/GenBank/DDBJ whole genome shotgun (WGS) entry which is preliminary data.</text>
</comment>
<keyword evidence="4" id="KW-0479">Metal-binding</keyword>
<dbReference type="InterPro" id="IPR007484">
    <property type="entry name" value="Peptidase_M28"/>
</dbReference>
<name>A0ABP1Q738_9HEXA</name>
<accession>A0ABP1Q738</accession>
<dbReference type="EMBL" id="CAXLJM020000024">
    <property type="protein sequence ID" value="CAL8091777.1"/>
    <property type="molecule type" value="Genomic_DNA"/>
</dbReference>
<evidence type="ECO:0000313" key="12">
    <source>
        <dbReference type="Proteomes" id="UP001642540"/>
    </source>
</evidence>
<evidence type="ECO:0000256" key="9">
    <source>
        <dbReference type="SAM" id="SignalP"/>
    </source>
</evidence>
<dbReference type="PANTHER" id="PTHR12147">
    <property type="entry name" value="METALLOPEPTIDASE M28 FAMILY MEMBER"/>
    <property type="match status" value="1"/>
</dbReference>
<keyword evidence="6" id="KW-0378">Hydrolase</keyword>
<comment type="similarity">
    <text evidence="8">Belongs to the peptidase M28 family. M28E subfamily.</text>
</comment>
<keyword evidence="5 9" id="KW-0732">Signal</keyword>
<keyword evidence="12" id="KW-1185">Reference proteome</keyword>
<evidence type="ECO:0000256" key="4">
    <source>
        <dbReference type="ARBA" id="ARBA00022723"/>
    </source>
</evidence>
<dbReference type="InterPro" id="IPR045175">
    <property type="entry name" value="M28_fam"/>
</dbReference>
<evidence type="ECO:0000256" key="5">
    <source>
        <dbReference type="ARBA" id="ARBA00022729"/>
    </source>
</evidence>
<evidence type="ECO:0000313" key="11">
    <source>
        <dbReference type="EMBL" id="CAL8091777.1"/>
    </source>
</evidence>
<feature type="signal peptide" evidence="9">
    <location>
        <begin position="1"/>
        <end position="17"/>
    </location>
</feature>
<dbReference type="PANTHER" id="PTHR12147:SF56">
    <property type="entry name" value="AMINOPEPTIDASE YDR415C-RELATED"/>
    <property type="match status" value="1"/>
</dbReference>
<protein>
    <recommendedName>
        <fullName evidence="10">Peptidase M28 domain-containing protein</fullName>
    </recommendedName>
</protein>
<evidence type="ECO:0000256" key="3">
    <source>
        <dbReference type="ARBA" id="ARBA00022670"/>
    </source>
</evidence>
<evidence type="ECO:0000256" key="6">
    <source>
        <dbReference type="ARBA" id="ARBA00022801"/>
    </source>
</evidence>
<feature type="domain" description="Peptidase M28" evidence="10">
    <location>
        <begin position="169"/>
        <end position="381"/>
    </location>
</feature>
<evidence type="ECO:0000256" key="8">
    <source>
        <dbReference type="ARBA" id="ARBA00043962"/>
    </source>
</evidence>
<comment type="cofactor">
    <cofactor evidence="1">
        <name>Zn(2+)</name>
        <dbReference type="ChEBI" id="CHEBI:29105"/>
    </cofactor>
</comment>
<keyword evidence="7" id="KW-0862">Zinc</keyword>
<feature type="chain" id="PRO_5046142765" description="Peptidase M28 domain-containing protein" evidence="9">
    <location>
        <begin position="18"/>
        <end position="411"/>
    </location>
</feature>
<organism evidence="11 12">
    <name type="scientific">Orchesella dallaii</name>
    <dbReference type="NCBI Taxonomy" id="48710"/>
    <lineage>
        <taxon>Eukaryota</taxon>
        <taxon>Metazoa</taxon>
        <taxon>Ecdysozoa</taxon>
        <taxon>Arthropoda</taxon>
        <taxon>Hexapoda</taxon>
        <taxon>Collembola</taxon>
        <taxon>Entomobryomorpha</taxon>
        <taxon>Entomobryoidea</taxon>
        <taxon>Orchesellidae</taxon>
        <taxon>Orchesellinae</taxon>
        <taxon>Orchesella</taxon>
    </lineage>
</organism>
<keyword evidence="3" id="KW-0645">Protease</keyword>
<dbReference type="Pfam" id="PF04389">
    <property type="entry name" value="Peptidase_M28"/>
    <property type="match status" value="1"/>
</dbReference>
<sequence length="411" mass="46550">MAFKCLLIISLIIVAASLEERPPGKRLIKYDMKEPATWMTLEEINQLPVDQQKILIDLTSGEAKFQPGTAQGRQHEIGYKLPDHALYKDEVRKLIPQIKTDRLKAVVQKLSSFHSRNAKVYFGAMEAEGWLKNEIKSILADFKGSSSTLFMAYPHPEDKESPYSYKQDNIIVRIEGNVEDSDQLVILGAHYDSMIGFDPQNNQKMRTRSPGADDNASGCATLLEVLRILTQSGTKLKYHVEFHFYTAKEIYLSGSGDVVKDYLSKKATIIGMLNLDRIGYGNAIGVYGKESSFGNKSEILGTFVKILIEEYVGKKWGDLNIKANDKEISNSDQYSWEFEYYPAVSLMEIELNPHIHTEQDTIDHVNFELVKDFTKVAIAFMVELGEVSASLKLQVEWTMLAVSFVGIWFLY</sequence>
<gene>
    <name evidence="11" type="ORF">ODALV1_LOCUS8025</name>
</gene>
<keyword evidence="2" id="KW-0031">Aminopeptidase</keyword>
<evidence type="ECO:0000256" key="1">
    <source>
        <dbReference type="ARBA" id="ARBA00001947"/>
    </source>
</evidence>
<dbReference type="SUPFAM" id="SSF53187">
    <property type="entry name" value="Zn-dependent exopeptidases"/>
    <property type="match status" value="1"/>
</dbReference>
<dbReference type="Proteomes" id="UP001642540">
    <property type="component" value="Unassembled WGS sequence"/>
</dbReference>